<comment type="caution">
    <text evidence="1">The sequence shown here is derived from an EMBL/GenBank/DDBJ whole genome shotgun (WGS) entry which is preliminary data.</text>
</comment>
<proteinExistence type="predicted"/>
<dbReference type="EMBL" id="AUSV01000035">
    <property type="protein sequence ID" value="ESP93582.1"/>
    <property type="molecule type" value="Genomic_DNA"/>
</dbReference>
<sequence>MYKSLIPTAHAITLPTLTAVNIQISQYQKKPATDYEAPNSNKPAV</sequence>
<dbReference type="Proteomes" id="UP000017820">
    <property type="component" value="Unassembled WGS sequence"/>
</dbReference>
<name>V4JEX7_PSEL2</name>
<dbReference type="AlphaFoldDB" id="V4JEX7"/>
<gene>
    <name evidence="1" type="ORF">PL2TA16_03163</name>
</gene>
<evidence type="ECO:0000313" key="1">
    <source>
        <dbReference type="EMBL" id="ESP93582.1"/>
    </source>
</evidence>
<protein>
    <submittedName>
        <fullName evidence="1">Uncharacterized protein</fullName>
    </submittedName>
</protein>
<reference evidence="1 2" key="1">
    <citation type="submission" date="2013-07" db="EMBL/GenBank/DDBJ databases">
        <title>Draft genome sequence of Pseudoalteromonas luteoviolacea 2ta16.</title>
        <authorList>
            <person name="Allen E.E."/>
            <person name="Azam F."/>
            <person name="Podell S."/>
        </authorList>
    </citation>
    <scope>NUCLEOTIDE SEQUENCE [LARGE SCALE GENOMIC DNA]</scope>
    <source>
        <strain evidence="1 2">2ta16</strain>
    </source>
</reference>
<accession>V4JEX7</accession>
<organism evidence="1 2">
    <name type="scientific">Pseudoalteromonas luteoviolacea (strain 2ta16)</name>
    <dbReference type="NCBI Taxonomy" id="1353533"/>
    <lineage>
        <taxon>Bacteria</taxon>
        <taxon>Pseudomonadati</taxon>
        <taxon>Pseudomonadota</taxon>
        <taxon>Gammaproteobacteria</taxon>
        <taxon>Alteromonadales</taxon>
        <taxon>Pseudoalteromonadaceae</taxon>
        <taxon>Pseudoalteromonas</taxon>
    </lineage>
</organism>
<evidence type="ECO:0000313" key="2">
    <source>
        <dbReference type="Proteomes" id="UP000017820"/>
    </source>
</evidence>